<dbReference type="AlphaFoldDB" id="A0A8S9Q9Z2"/>
<feature type="region of interest" description="Disordered" evidence="1">
    <location>
        <begin position="71"/>
        <end position="110"/>
    </location>
</feature>
<dbReference type="EMBL" id="QGKX02001290">
    <property type="protein sequence ID" value="KAF3536462.1"/>
    <property type="molecule type" value="Genomic_DNA"/>
</dbReference>
<sequence length="128" mass="13888">MLTRIQGPMLQIQYIRWGQIVRPKALGLIRGDNSASGKVCARNENNQEFRDMIAKSQELAIVAPRAFTCKRRDGGADSVDGGGSEHDGELTTARTSTTAETGSGGADADAVGARRIAEADRRRWSLWL</sequence>
<evidence type="ECO:0000313" key="2">
    <source>
        <dbReference type="EMBL" id="KAF3536462.1"/>
    </source>
</evidence>
<protein>
    <submittedName>
        <fullName evidence="2">Uncharacterized protein</fullName>
    </submittedName>
</protein>
<comment type="caution">
    <text evidence="2">The sequence shown here is derived from an EMBL/GenBank/DDBJ whole genome shotgun (WGS) entry which is preliminary data.</text>
</comment>
<name>A0A8S9Q9Z2_BRACR</name>
<evidence type="ECO:0000313" key="3">
    <source>
        <dbReference type="Proteomes" id="UP000712600"/>
    </source>
</evidence>
<gene>
    <name evidence="2" type="ORF">F2Q69_00022927</name>
</gene>
<accession>A0A8S9Q9Z2</accession>
<dbReference type="Proteomes" id="UP000712600">
    <property type="component" value="Unassembled WGS sequence"/>
</dbReference>
<proteinExistence type="predicted"/>
<organism evidence="2 3">
    <name type="scientific">Brassica cretica</name>
    <name type="common">Mustard</name>
    <dbReference type="NCBI Taxonomy" id="69181"/>
    <lineage>
        <taxon>Eukaryota</taxon>
        <taxon>Viridiplantae</taxon>
        <taxon>Streptophyta</taxon>
        <taxon>Embryophyta</taxon>
        <taxon>Tracheophyta</taxon>
        <taxon>Spermatophyta</taxon>
        <taxon>Magnoliopsida</taxon>
        <taxon>eudicotyledons</taxon>
        <taxon>Gunneridae</taxon>
        <taxon>Pentapetalae</taxon>
        <taxon>rosids</taxon>
        <taxon>malvids</taxon>
        <taxon>Brassicales</taxon>
        <taxon>Brassicaceae</taxon>
        <taxon>Brassiceae</taxon>
        <taxon>Brassica</taxon>
    </lineage>
</organism>
<feature type="compositionally biased region" description="Low complexity" evidence="1">
    <location>
        <begin position="90"/>
        <end position="110"/>
    </location>
</feature>
<reference evidence="2" key="1">
    <citation type="submission" date="2019-12" db="EMBL/GenBank/DDBJ databases">
        <title>Genome sequencing and annotation of Brassica cretica.</title>
        <authorList>
            <person name="Studholme D.J."/>
            <person name="Sarris P."/>
        </authorList>
    </citation>
    <scope>NUCLEOTIDE SEQUENCE</scope>
    <source>
        <strain evidence="2">PFS-109/04</strain>
        <tissue evidence="2">Leaf</tissue>
    </source>
</reference>
<evidence type="ECO:0000256" key="1">
    <source>
        <dbReference type="SAM" id="MobiDB-lite"/>
    </source>
</evidence>